<dbReference type="AlphaFoldDB" id="A0A9P8BZC4"/>
<accession>A0A9P8BZC4</accession>
<evidence type="ECO:0008006" key="3">
    <source>
        <dbReference type="Google" id="ProtNLM"/>
    </source>
</evidence>
<dbReference type="EMBL" id="MU251986">
    <property type="protein sequence ID" value="KAG9228299.1"/>
    <property type="molecule type" value="Genomic_DNA"/>
</dbReference>
<dbReference type="InterPro" id="IPR011333">
    <property type="entry name" value="SKP1/BTB/POZ_sf"/>
</dbReference>
<protein>
    <recommendedName>
        <fullName evidence="3">BTB domain-containing protein</fullName>
    </recommendedName>
</protein>
<evidence type="ECO:0000313" key="1">
    <source>
        <dbReference type="EMBL" id="KAG9228299.1"/>
    </source>
</evidence>
<sequence length="133" mass="15081">LEVDDVKHSTFGVFVNWLYTQQIVAGKVSGRSHLMDVWLLADRFMVPSLQNAALVSLDRLLTYRDWFTPAAIQLIYENSSTEGTLRQYLLDTWTKKEITDPDAYPNQFLGDLLNRTLSNSPFLKPAALSGDTL</sequence>
<proteinExistence type="predicted"/>
<reference evidence="1" key="1">
    <citation type="journal article" date="2021" name="IMA Fungus">
        <title>Genomic characterization of three marine fungi, including Emericellopsis atlantica sp. nov. with signatures of a generalist lifestyle and marine biomass degradation.</title>
        <authorList>
            <person name="Hagestad O.C."/>
            <person name="Hou L."/>
            <person name="Andersen J.H."/>
            <person name="Hansen E.H."/>
            <person name="Altermark B."/>
            <person name="Li C."/>
            <person name="Kuhnert E."/>
            <person name="Cox R.J."/>
            <person name="Crous P.W."/>
            <person name="Spatafora J.W."/>
            <person name="Lail K."/>
            <person name="Amirebrahimi M."/>
            <person name="Lipzen A."/>
            <person name="Pangilinan J."/>
            <person name="Andreopoulos W."/>
            <person name="Hayes R.D."/>
            <person name="Ng V."/>
            <person name="Grigoriev I.V."/>
            <person name="Jackson S.A."/>
            <person name="Sutton T.D.S."/>
            <person name="Dobson A.D.W."/>
            <person name="Rama T."/>
        </authorList>
    </citation>
    <scope>NUCLEOTIDE SEQUENCE</scope>
    <source>
        <strain evidence="1">TRa018bII</strain>
    </source>
</reference>
<dbReference type="Gene3D" id="3.30.710.10">
    <property type="entry name" value="Potassium Channel Kv1.1, Chain A"/>
    <property type="match status" value="1"/>
</dbReference>
<dbReference type="OrthoDB" id="194443at2759"/>
<keyword evidence="2" id="KW-1185">Reference proteome</keyword>
<organism evidence="1 2">
    <name type="scientific">Amylocarpus encephaloides</name>
    <dbReference type="NCBI Taxonomy" id="45428"/>
    <lineage>
        <taxon>Eukaryota</taxon>
        <taxon>Fungi</taxon>
        <taxon>Dikarya</taxon>
        <taxon>Ascomycota</taxon>
        <taxon>Pezizomycotina</taxon>
        <taxon>Leotiomycetes</taxon>
        <taxon>Helotiales</taxon>
        <taxon>Helotiales incertae sedis</taxon>
        <taxon>Amylocarpus</taxon>
    </lineage>
</organism>
<name>A0A9P8BZC4_9HELO</name>
<feature type="non-terminal residue" evidence="1">
    <location>
        <position position="1"/>
    </location>
</feature>
<dbReference type="Proteomes" id="UP000824998">
    <property type="component" value="Unassembled WGS sequence"/>
</dbReference>
<evidence type="ECO:0000313" key="2">
    <source>
        <dbReference type="Proteomes" id="UP000824998"/>
    </source>
</evidence>
<gene>
    <name evidence="1" type="ORF">BJ875DRAFT_389672</name>
</gene>
<comment type="caution">
    <text evidence="1">The sequence shown here is derived from an EMBL/GenBank/DDBJ whole genome shotgun (WGS) entry which is preliminary data.</text>
</comment>